<feature type="transmembrane region" description="Helical" evidence="11">
    <location>
        <begin position="424"/>
        <end position="442"/>
    </location>
</feature>
<evidence type="ECO:0000259" key="12">
    <source>
        <dbReference type="Pfam" id="PF02702"/>
    </source>
</evidence>
<evidence type="ECO:0000259" key="14">
    <source>
        <dbReference type="Pfam" id="PF13493"/>
    </source>
</evidence>
<evidence type="ECO:0000256" key="7">
    <source>
        <dbReference type="ARBA" id="ARBA00022840"/>
    </source>
</evidence>
<evidence type="ECO:0000256" key="4">
    <source>
        <dbReference type="ARBA" id="ARBA00022692"/>
    </source>
</evidence>
<dbReference type="InterPro" id="IPR003852">
    <property type="entry name" value="Sig_transdc_His_kinase_KdpD_N"/>
</dbReference>
<comment type="caution">
    <text evidence="15">The sequence shown here is derived from an EMBL/GenBank/DDBJ whole genome shotgun (WGS) entry which is preliminary data.</text>
</comment>
<dbReference type="InterPro" id="IPR003018">
    <property type="entry name" value="GAF"/>
</dbReference>
<dbReference type="Pfam" id="PF13493">
    <property type="entry name" value="DUF4118"/>
    <property type="match status" value="1"/>
</dbReference>
<evidence type="ECO:0000256" key="6">
    <source>
        <dbReference type="ARBA" id="ARBA00022777"/>
    </source>
</evidence>
<organism evidence="15 16">
    <name type="scientific">Methanosarcina baikalica</name>
    <dbReference type="NCBI Taxonomy" id="3073890"/>
    <lineage>
        <taxon>Archaea</taxon>
        <taxon>Methanobacteriati</taxon>
        <taxon>Methanobacteriota</taxon>
        <taxon>Stenosarchaea group</taxon>
        <taxon>Methanomicrobia</taxon>
        <taxon>Methanosarcinales</taxon>
        <taxon>Methanosarcinaceae</taxon>
        <taxon>Methanosarcina</taxon>
    </lineage>
</organism>
<dbReference type="Proteomes" id="UP001246244">
    <property type="component" value="Unassembled WGS sequence"/>
</dbReference>
<comment type="subcellular location">
    <subcellularLocation>
        <location evidence="1">Membrane</location>
        <topology evidence="1">Multi-pass membrane protein</topology>
    </subcellularLocation>
</comment>
<evidence type="ECO:0000313" key="15">
    <source>
        <dbReference type="EMBL" id="MDR7666998.1"/>
    </source>
</evidence>
<evidence type="ECO:0000256" key="3">
    <source>
        <dbReference type="ARBA" id="ARBA00022679"/>
    </source>
</evidence>
<keyword evidence="4 11" id="KW-0812">Transmembrane</keyword>
<dbReference type="Pfam" id="PF02702">
    <property type="entry name" value="KdpD"/>
    <property type="match status" value="1"/>
</dbReference>
<keyword evidence="2" id="KW-0597">Phosphoprotein</keyword>
<proteinExistence type="predicted"/>
<evidence type="ECO:0000256" key="5">
    <source>
        <dbReference type="ARBA" id="ARBA00022741"/>
    </source>
</evidence>
<evidence type="ECO:0000313" key="16">
    <source>
        <dbReference type="Proteomes" id="UP001246244"/>
    </source>
</evidence>
<dbReference type="Pfam" id="PF13492">
    <property type="entry name" value="GAF_3"/>
    <property type="match status" value="1"/>
</dbReference>
<dbReference type="Gene3D" id="1.20.120.620">
    <property type="entry name" value="Backbone structure of the membrane domain of e. Coli histidine kinase receptor kdpd"/>
    <property type="match status" value="1"/>
</dbReference>
<keyword evidence="8 11" id="KW-1133">Transmembrane helix</keyword>
<accession>A0ABU2D4V2</accession>
<dbReference type="PANTHER" id="PTHR45569:SF1">
    <property type="entry name" value="SENSOR PROTEIN KDPD"/>
    <property type="match status" value="1"/>
</dbReference>
<evidence type="ECO:0000256" key="8">
    <source>
        <dbReference type="ARBA" id="ARBA00022989"/>
    </source>
</evidence>
<protein>
    <submittedName>
        <fullName evidence="15">DUF4118 domain-containing protein</fullName>
    </submittedName>
</protein>
<feature type="transmembrane region" description="Helical" evidence="11">
    <location>
        <begin position="449"/>
        <end position="468"/>
    </location>
</feature>
<sequence>MEPDRYEEEGRPRAEDLLFIARRDEKKAKEGRLTVYLGYAAGVGKTYSMLQDALQRQREGKDVVIGYIETHDRPDTNALVDSFEIIPTVSIKHQNLSLRELDIDAVIRRHPQIVLVDELAHTNAPGSRHVKRYQDVEELLQAGISVYTTVNIQHIESQNDAVAQIIGIRVSEIVPDTFFSDADEIRLIDVTPEELNIRLRAGKVYIKDMAEAAVQRFFRTGNLLALRQLALRYMAESTNKRMIGYMRTRAIPGPWPTTERLLVCIRSGPTAEHMIRAAYRLATRFDADLIVFSVDIDDDRALSSQEHAWLNQALETGRRLGGRIVRYRGNDVAEEIIRYARRSNVSMIMLGKPHGLDVIFSPVYRVIRKSHGIDIHLYEPKGNSAYIPLQQQIPLFFTVEYVISFILTIATAGVNLLLREVVGSSNLLIIQLFPVLVSSFFFRRRVALFTAALSILIFDFLFVKPYYTFTIDDVQYFIAFVGYAAIALIISSLATRIRHLLPQIWQSEVEVETTSGLSRGLVEAKTRQEVFEILADQMHNFAPGVFAVLIPGSSGLQIGAGDGVYPLNDKEKAIAQWAYDNGQIAGHGTDNLPAGKGYYIPLKTHRMIFGIMAFAFDKPEEALIPENKEIFETMAFLGALALERL</sequence>
<dbReference type="InterPro" id="IPR052023">
    <property type="entry name" value="Histidine_kinase_KdpD"/>
</dbReference>
<evidence type="ECO:0000256" key="1">
    <source>
        <dbReference type="ARBA" id="ARBA00004141"/>
    </source>
</evidence>
<keyword evidence="3" id="KW-0808">Transferase</keyword>
<dbReference type="InterPro" id="IPR038318">
    <property type="entry name" value="KdpD_sf"/>
</dbReference>
<dbReference type="Gene3D" id="3.30.450.40">
    <property type="match status" value="1"/>
</dbReference>
<keyword evidence="6" id="KW-0418">Kinase</keyword>
<dbReference type="EMBL" id="JAVKPK010000081">
    <property type="protein sequence ID" value="MDR7666998.1"/>
    <property type="molecule type" value="Genomic_DNA"/>
</dbReference>
<dbReference type="InterPro" id="IPR027417">
    <property type="entry name" value="P-loop_NTPase"/>
</dbReference>
<evidence type="ECO:0000256" key="2">
    <source>
        <dbReference type="ARBA" id="ARBA00022553"/>
    </source>
</evidence>
<keyword evidence="10 11" id="KW-0472">Membrane</keyword>
<evidence type="ECO:0000256" key="11">
    <source>
        <dbReference type="SAM" id="Phobius"/>
    </source>
</evidence>
<feature type="domain" description="Signal transduction histidine kinase osmosensitive K+ channel sensor N-terminal" evidence="12">
    <location>
        <begin position="30"/>
        <end position="236"/>
    </location>
</feature>
<dbReference type="SUPFAM" id="SSF52402">
    <property type="entry name" value="Adenine nucleotide alpha hydrolases-like"/>
    <property type="match status" value="1"/>
</dbReference>
<name>A0ABU2D4V2_9EURY</name>
<keyword evidence="16" id="KW-1185">Reference proteome</keyword>
<dbReference type="Gene3D" id="3.40.50.300">
    <property type="entry name" value="P-loop containing nucleotide triphosphate hydrolases"/>
    <property type="match status" value="1"/>
</dbReference>
<reference evidence="16" key="1">
    <citation type="submission" date="2023-07" db="EMBL/GenBank/DDBJ databases">
        <title>Whole-genome sequencing of a new Methanosarcina sp. Z-7115.</title>
        <authorList>
            <person name="Zhilina T.N."/>
            <person name="Merkel A.Y."/>
        </authorList>
    </citation>
    <scope>NUCLEOTIDE SEQUENCE [LARGE SCALE GENOMIC DNA]</scope>
    <source>
        <strain evidence="16">Z-7115</strain>
    </source>
</reference>
<dbReference type="RefSeq" id="WP_310577029.1">
    <property type="nucleotide sequence ID" value="NZ_JAVKPK010000081.1"/>
</dbReference>
<feature type="domain" description="GAF" evidence="13">
    <location>
        <begin position="567"/>
        <end position="644"/>
    </location>
</feature>
<evidence type="ECO:0000256" key="9">
    <source>
        <dbReference type="ARBA" id="ARBA00023012"/>
    </source>
</evidence>
<keyword evidence="9" id="KW-0902">Two-component regulatory system</keyword>
<evidence type="ECO:0000256" key="10">
    <source>
        <dbReference type="ARBA" id="ARBA00023136"/>
    </source>
</evidence>
<keyword evidence="7" id="KW-0067">ATP-binding</keyword>
<dbReference type="InterPro" id="IPR029016">
    <property type="entry name" value="GAF-like_dom_sf"/>
</dbReference>
<dbReference type="Gene3D" id="3.40.50.620">
    <property type="entry name" value="HUPs"/>
    <property type="match status" value="1"/>
</dbReference>
<keyword evidence="5" id="KW-0547">Nucleotide-binding</keyword>
<feature type="transmembrane region" description="Helical" evidence="11">
    <location>
        <begin position="395"/>
        <end position="418"/>
    </location>
</feature>
<gene>
    <name evidence="15" type="ORF">RG963_14650</name>
</gene>
<dbReference type="InterPro" id="IPR014729">
    <property type="entry name" value="Rossmann-like_a/b/a_fold"/>
</dbReference>
<feature type="domain" description="Sensor protein KdpD transmembrane" evidence="14">
    <location>
        <begin position="401"/>
        <end position="500"/>
    </location>
</feature>
<evidence type="ECO:0000259" key="13">
    <source>
        <dbReference type="Pfam" id="PF13492"/>
    </source>
</evidence>
<feature type="transmembrane region" description="Helical" evidence="11">
    <location>
        <begin position="474"/>
        <end position="494"/>
    </location>
</feature>
<dbReference type="InterPro" id="IPR025201">
    <property type="entry name" value="KdpD_TM"/>
</dbReference>
<dbReference type="PANTHER" id="PTHR45569">
    <property type="entry name" value="SENSOR PROTEIN KDPD"/>
    <property type="match status" value="1"/>
</dbReference>